<name>S9VY67_9TRYP</name>
<gene>
    <name evidence="2" type="ORF">STCU_03014</name>
    <name evidence="1" type="ORF">STCU_04332</name>
</gene>
<comment type="caution">
    <text evidence="2">The sequence shown here is derived from an EMBL/GenBank/DDBJ whole genome shotgun (WGS) entry which is preliminary data.</text>
</comment>
<dbReference type="AlphaFoldDB" id="S9VY67"/>
<sequence length="99" mass="11201">MSHSIGHYDLSDEAIAHMPASEALQKHLANAQLAHRVCVAKALKAEKSPVESCALTWGEVLLRYQQWADYRAPFQDAAAQKTYMKFWTKKRQAAEDNKV</sequence>
<evidence type="ECO:0000313" key="1">
    <source>
        <dbReference type="EMBL" id="EPY29907.1"/>
    </source>
</evidence>
<reference evidence="2" key="2">
    <citation type="submission" date="2013-03" db="EMBL/GenBank/DDBJ databases">
        <authorList>
            <person name="Motta M.C.M."/>
            <person name="Martins A.C.A."/>
            <person name="Preta C.M.C.C."/>
            <person name="Silva R."/>
            <person name="de Souza S.S."/>
            <person name="Klein C.C."/>
            <person name="de Almeida L.G.P."/>
            <person name="Cunha O.L."/>
            <person name="Colabardini A.C."/>
            <person name="Lima B.A."/>
            <person name="Machado C.R."/>
            <person name="Soares C.M.A."/>
            <person name="de Menezes C.B.A."/>
            <person name="Bartolomeu D.C."/>
            <person name="Grisard E.C."/>
            <person name="Fantinatti-Garboggini F."/>
            <person name="Rodrigues-Luiz G.F."/>
            <person name="Wagner G."/>
            <person name="Goldman G.H."/>
            <person name="Fietto J.L.R."/>
            <person name="Ciapina L.P."/>
            <person name="Brocchi M."/>
            <person name="Elias M.C."/>
            <person name="Goldman M.H.S."/>
            <person name="Sagot M.-F."/>
            <person name="Pereira M."/>
            <person name="Stoco P.H."/>
            <person name="Teixeira S.M.R."/>
            <person name="de Mendonca-Neto R.P."/>
            <person name="Maciel T.E.F."/>
            <person name="Mendes T.A.O."/>
            <person name="Urmenyi T.P."/>
            <person name="Teixeira M.M.G."/>
            <person name="de Camargo E.F.P."/>
            <person name="de Sousa W."/>
            <person name="Schenkman S."/>
            <person name="de Vasconcelos A.T.R."/>
        </authorList>
    </citation>
    <scope>NUCLEOTIDE SEQUENCE</scope>
</reference>
<protein>
    <submittedName>
        <fullName evidence="2">Uncharacterized protein</fullName>
    </submittedName>
</protein>
<evidence type="ECO:0000313" key="3">
    <source>
        <dbReference type="Proteomes" id="UP000015354"/>
    </source>
</evidence>
<dbReference type="EMBL" id="ATMH01004332">
    <property type="protein sequence ID" value="EPY29907.1"/>
    <property type="molecule type" value="Genomic_DNA"/>
</dbReference>
<keyword evidence="3" id="KW-1185">Reference proteome</keyword>
<organism evidence="2 3">
    <name type="scientific">Strigomonas culicis</name>
    <dbReference type="NCBI Taxonomy" id="28005"/>
    <lineage>
        <taxon>Eukaryota</taxon>
        <taxon>Discoba</taxon>
        <taxon>Euglenozoa</taxon>
        <taxon>Kinetoplastea</taxon>
        <taxon>Metakinetoplastina</taxon>
        <taxon>Trypanosomatida</taxon>
        <taxon>Trypanosomatidae</taxon>
        <taxon>Strigomonadinae</taxon>
        <taxon>Strigomonas</taxon>
    </lineage>
</organism>
<proteinExistence type="predicted"/>
<dbReference type="Proteomes" id="UP000015354">
    <property type="component" value="Unassembled WGS sequence"/>
</dbReference>
<dbReference type="EMBL" id="ATMH01003014">
    <property type="protein sequence ID" value="EPY32026.1"/>
    <property type="molecule type" value="Genomic_DNA"/>
</dbReference>
<dbReference type="OrthoDB" id="274947at2759"/>
<accession>S9VY67</accession>
<reference evidence="2 3" key="1">
    <citation type="journal article" date="2013" name="PLoS ONE">
        <title>Predicting the Proteins of Angomonas deanei, Strigomonas culicis and Their Respective Endosymbionts Reveals New Aspects of the Trypanosomatidae Family.</title>
        <authorList>
            <person name="Motta M.C."/>
            <person name="Martins A.C."/>
            <person name="de Souza S.S."/>
            <person name="Catta-Preta C.M."/>
            <person name="Silva R."/>
            <person name="Klein C.C."/>
            <person name="de Almeida L.G."/>
            <person name="de Lima Cunha O."/>
            <person name="Ciapina L.P."/>
            <person name="Brocchi M."/>
            <person name="Colabardini A.C."/>
            <person name="de Araujo Lima B."/>
            <person name="Machado C.R."/>
            <person name="de Almeida Soares C.M."/>
            <person name="Probst C.M."/>
            <person name="de Menezes C.B."/>
            <person name="Thompson C.E."/>
            <person name="Bartholomeu D.C."/>
            <person name="Gradia D.F."/>
            <person name="Pavoni D.P."/>
            <person name="Grisard E.C."/>
            <person name="Fantinatti-Garboggini F."/>
            <person name="Marchini F.K."/>
            <person name="Rodrigues-Luiz G.F."/>
            <person name="Wagner G."/>
            <person name="Goldman G.H."/>
            <person name="Fietto J.L."/>
            <person name="Elias M.C."/>
            <person name="Goldman M.H."/>
            <person name="Sagot M.F."/>
            <person name="Pereira M."/>
            <person name="Stoco P.H."/>
            <person name="de Mendonca-Neto R.P."/>
            <person name="Teixeira S.M."/>
            <person name="Maciel T.E."/>
            <person name="de Oliveira Mendes T.A."/>
            <person name="Urmenyi T.P."/>
            <person name="de Souza W."/>
            <person name="Schenkman S."/>
            <person name="de Vasconcelos A.T."/>
        </authorList>
    </citation>
    <scope>NUCLEOTIDE SEQUENCE [LARGE SCALE GENOMIC DNA]</scope>
</reference>
<evidence type="ECO:0000313" key="2">
    <source>
        <dbReference type="EMBL" id="EPY32026.1"/>
    </source>
</evidence>